<evidence type="ECO:0000313" key="2">
    <source>
        <dbReference type="EMBL" id="CEL55462.1"/>
    </source>
</evidence>
<keyword evidence="3" id="KW-1185">Reference proteome</keyword>
<dbReference type="Proteomes" id="UP000059188">
    <property type="component" value="Unassembled WGS sequence"/>
</dbReference>
<dbReference type="OrthoDB" id="3304431at2759"/>
<protein>
    <submittedName>
        <fullName evidence="2">Uncharacterized protein</fullName>
    </submittedName>
</protein>
<feature type="region of interest" description="Disordered" evidence="1">
    <location>
        <begin position="25"/>
        <end position="82"/>
    </location>
</feature>
<dbReference type="AlphaFoldDB" id="A0A0B7FGZ0"/>
<dbReference type="EMBL" id="LN679101">
    <property type="protein sequence ID" value="CEL55462.1"/>
    <property type="molecule type" value="Genomic_DNA"/>
</dbReference>
<feature type="compositionally biased region" description="Polar residues" evidence="1">
    <location>
        <begin position="64"/>
        <end position="73"/>
    </location>
</feature>
<feature type="compositionally biased region" description="Polar residues" evidence="1">
    <location>
        <begin position="35"/>
        <end position="49"/>
    </location>
</feature>
<evidence type="ECO:0000256" key="1">
    <source>
        <dbReference type="SAM" id="MobiDB-lite"/>
    </source>
</evidence>
<accession>A0A0B7FGZ0</accession>
<sequence>MADLCRYYISKDEPSPEVRFRDLSDLLKSPGHGTADTSQVKSKLGTTGERTAEAPLILKPKETNGATNPFNKTDNWEREIGVDDNIKRPPLGARHTFEVTEMDGINLKAPTLLDLLSDEPIEGAIQLGVS</sequence>
<organism evidence="2 3">
    <name type="scientific">Thanatephorus cucumeris (strain AG1-IB / isolate 7/3/14)</name>
    <name type="common">Lettuce bottom rot fungus</name>
    <name type="synonym">Rhizoctonia solani</name>
    <dbReference type="NCBI Taxonomy" id="1108050"/>
    <lineage>
        <taxon>Eukaryota</taxon>
        <taxon>Fungi</taxon>
        <taxon>Dikarya</taxon>
        <taxon>Basidiomycota</taxon>
        <taxon>Agaricomycotina</taxon>
        <taxon>Agaricomycetes</taxon>
        <taxon>Cantharellales</taxon>
        <taxon>Ceratobasidiaceae</taxon>
        <taxon>Rhizoctonia</taxon>
        <taxon>Rhizoctonia solani AG-1</taxon>
    </lineage>
</organism>
<gene>
    <name evidence="2" type="ORF">RSOLAG1IB_01474</name>
</gene>
<evidence type="ECO:0000313" key="3">
    <source>
        <dbReference type="Proteomes" id="UP000059188"/>
    </source>
</evidence>
<dbReference type="STRING" id="1108050.A0A0B7FGZ0"/>
<name>A0A0B7FGZ0_THACB</name>
<reference evidence="2 3" key="1">
    <citation type="submission" date="2014-11" db="EMBL/GenBank/DDBJ databases">
        <authorList>
            <person name="Wibberg Daniel"/>
        </authorList>
    </citation>
    <scope>NUCLEOTIDE SEQUENCE [LARGE SCALE GENOMIC DNA]</scope>
    <source>
        <strain evidence="2">Rhizoctonia solani AG1-IB 7/3/14</strain>
    </source>
</reference>
<proteinExistence type="predicted"/>